<keyword evidence="2" id="KW-1185">Reference proteome</keyword>
<accession>A0ABS1BNP5</accession>
<evidence type="ECO:0008006" key="3">
    <source>
        <dbReference type="Google" id="ProtNLM"/>
    </source>
</evidence>
<protein>
    <recommendedName>
        <fullName evidence="3">HNH endonuclease</fullName>
    </recommendedName>
</protein>
<comment type="caution">
    <text evidence="1">The sequence shown here is derived from an EMBL/GenBank/DDBJ whole genome shotgun (WGS) entry which is preliminary data.</text>
</comment>
<dbReference type="EMBL" id="JAEHFY010000035">
    <property type="protein sequence ID" value="MBK0384481.1"/>
    <property type="molecule type" value="Genomic_DNA"/>
</dbReference>
<proteinExistence type="predicted"/>
<dbReference type="Proteomes" id="UP000660024">
    <property type="component" value="Unassembled WGS sequence"/>
</dbReference>
<dbReference type="RefSeq" id="WP_200588149.1">
    <property type="nucleotide sequence ID" value="NZ_JAEHFY010000035.1"/>
</dbReference>
<name>A0ABS1BNP5_9SPHI</name>
<reference evidence="1 2" key="1">
    <citation type="submission" date="2020-12" db="EMBL/GenBank/DDBJ databases">
        <title>Bacterial novel species Pedobacter sp. SD-b isolated from soil.</title>
        <authorList>
            <person name="Jung H.-Y."/>
        </authorList>
    </citation>
    <scope>NUCLEOTIDE SEQUENCE [LARGE SCALE GENOMIC DNA]</scope>
    <source>
        <strain evidence="1 2">SD-b</strain>
    </source>
</reference>
<sequence>MRPDPLDFWNKYELISSSKNYVPLKIKSKVCRYCDRTDKETTFNQDTHLIPELIGENDILTFDECDSCNKLFSDYESSFSIFIRPYITLLGVKGKKKIPAFQSRTVDRNEETRTILKHREGNQKELHIQTLDDYTINPDTKTFDIVFRKPPFIPLKIYKSLLKIGLSLLPTEFDNTNKQSFAWLTNRQEHLEFIHYAFITTLKRKYFATPSADLYRAKNLVKGKSEFPEHILILSFANQVIQIFLPFSDELKKVHNEKRTLSLDLFPAFAFDKIETYQTVQIKYYNLGVATSVTDNHQISFSYQDAEINIPPKQHTK</sequence>
<evidence type="ECO:0000313" key="2">
    <source>
        <dbReference type="Proteomes" id="UP000660024"/>
    </source>
</evidence>
<organism evidence="1 2">
    <name type="scientific">Pedobacter segetis</name>
    <dbReference type="NCBI Taxonomy" id="2793069"/>
    <lineage>
        <taxon>Bacteria</taxon>
        <taxon>Pseudomonadati</taxon>
        <taxon>Bacteroidota</taxon>
        <taxon>Sphingobacteriia</taxon>
        <taxon>Sphingobacteriales</taxon>
        <taxon>Sphingobacteriaceae</taxon>
        <taxon>Pedobacter</taxon>
    </lineage>
</organism>
<evidence type="ECO:0000313" key="1">
    <source>
        <dbReference type="EMBL" id="MBK0384481.1"/>
    </source>
</evidence>
<gene>
    <name evidence="1" type="ORF">I5M32_16060</name>
</gene>